<proteinExistence type="predicted"/>
<dbReference type="AlphaFoldDB" id="K8P1A7"/>
<gene>
    <name evidence="3" type="ORF">HMPREF9695_02790</name>
</gene>
<comment type="caution">
    <text evidence="3">The sequence shown here is derived from an EMBL/GenBank/DDBJ whole genome shotgun (WGS) entry which is preliminary data.</text>
</comment>
<dbReference type="EMBL" id="AGWX01000004">
    <property type="protein sequence ID" value="EKS36372.1"/>
    <property type="molecule type" value="Genomic_DNA"/>
</dbReference>
<dbReference type="eggNOG" id="COG0438">
    <property type="taxonomic scope" value="Bacteria"/>
</dbReference>
<feature type="domain" description="Glycosyltransferase subfamily 4-like N-terminal" evidence="2">
    <location>
        <begin position="24"/>
        <end position="183"/>
    </location>
</feature>
<dbReference type="InterPro" id="IPR028098">
    <property type="entry name" value="Glyco_trans_4-like_N"/>
</dbReference>
<dbReference type="PATRIC" id="fig|883078.3.peg.2884"/>
<evidence type="ECO:0000259" key="1">
    <source>
        <dbReference type="Pfam" id="PF00534"/>
    </source>
</evidence>
<evidence type="ECO:0008006" key="5">
    <source>
        <dbReference type="Google" id="ProtNLM"/>
    </source>
</evidence>
<dbReference type="Gene3D" id="3.40.50.2000">
    <property type="entry name" value="Glycogen Phosphorylase B"/>
    <property type="match status" value="2"/>
</dbReference>
<organism evidence="3 4">
    <name type="scientific">Afipia broomeae ATCC 49717</name>
    <dbReference type="NCBI Taxonomy" id="883078"/>
    <lineage>
        <taxon>Bacteria</taxon>
        <taxon>Pseudomonadati</taxon>
        <taxon>Pseudomonadota</taxon>
        <taxon>Alphaproteobacteria</taxon>
        <taxon>Hyphomicrobiales</taxon>
        <taxon>Nitrobacteraceae</taxon>
        <taxon>Afipia</taxon>
    </lineage>
</organism>
<sequence>MSDLMAGRRPDLPHILFVTKKLVMGGAEHHLAQLLPALAARGFAVELFVLERGGELEVKLAEAGVTISGLPRRSGRLTHLLAAAIELHRRIRQTRPDILHFFLPEPYLVGAAVATAAGHRTLVMSRRSLAHYQRNHPWFGRIERMLHRRMTALLGNSQAVVDELIAEGADRRKTGLIHNGVTLAPPADESVRAAQRTALAIPGDAFVMVIVANLFDYKGHADLLDALERIALQLPQPWRLVVIGRDEGEGPRLRAQAERLGMADSILWLGERRDVEAILPAADVALLVSHQEGFSNALIEAMAQGLPVIATAVGGNLDAVADDVSGLLVPPREPAALGAAILGLAMDELKRRAMGHAARQRTLDMFSQGACIARYDHLYRGLGRSPARAVQALIDG</sequence>
<dbReference type="RefSeq" id="WP_006021493.1">
    <property type="nucleotide sequence ID" value="NZ_KB375283.1"/>
</dbReference>
<evidence type="ECO:0000313" key="4">
    <source>
        <dbReference type="Proteomes" id="UP000001096"/>
    </source>
</evidence>
<name>K8P1A7_9BRAD</name>
<evidence type="ECO:0000313" key="3">
    <source>
        <dbReference type="EMBL" id="EKS36372.1"/>
    </source>
</evidence>
<reference evidence="3 4" key="1">
    <citation type="submission" date="2012-04" db="EMBL/GenBank/DDBJ databases">
        <title>The Genome Sequence of Afipia broomeae ATCC 49717.</title>
        <authorList>
            <consortium name="The Broad Institute Genome Sequencing Platform"/>
            <person name="Earl A."/>
            <person name="Ward D."/>
            <person name="Feldgarden M."/>
            <person name="Gevers D."/>
            <person name="Huys G."/>
            <person name="Walker B."/>
            <person name="Young S.K."/>
            <person name="Zeng Q."/>
            <person name="Gargeya S."/>
            <person name="Fitzgerald M."/>
            <person name="Haas B."/>
            <person name="Abouelleil A."/>
            <person name="Alvarado L."/>
            <person name="Arachchi H.M."/>
            <person name="Berlin A."/>
            <person name="Chapman S.B."/>
            <person name="Goldberg J."/>
            <person name="Griggs A."/>
            <person name="Gujja S."/>
            <person name="Hansen M."/>
            <person name="Howarth C."/>
            <person name="Imamovic A."/>
            <person name="Larimer J."/>
            <person name="McCowen C."/>
            <person name="Montmayeur A."/>
            <person name="Murphy C."/>
            <person name="Neiman D."/>
            <person name="Pearson M."/>
            <person name="Priest M."/>
            <person name="Roberts A."/>
            <person name="Saif S."/>
            <person name="Shea T."/>
            <person name="Sisk P."/>
            <person name="Sykes S."/>
            <person name="Wortman J."/>
            <person name="Nusbaum C."/>
            <person name="Birren B."/>
        </authorList>
    </citation>
    <scope>NUCLEOTIDE SEQUENCE [LARGE SCALE GENOMIC DNA]</scope>
    <source>
        <strain evidence="3 4">ATCC 49717</strain>
    </source>
</reference>
<dbReference type="PANTHER" id="PTHR12526:SF623">
    <property type="entry name" value="WABG"/>
    <property type="match status" value="1"/>
</dbReference>
<dbReference type="HOGENOM" id="CLU_009583_0_3_5"/>
<dbReference type="SUPFAM" id="SSF53756">
    <property type="entry name" value="UDP-Glycosyltransferase/glycogen phosphorylase"/>
    <property type="match status" value="1"/>
</dbReference>
<protein>
    <recommendedName>
        <fullName evidence="5">Glycosyltransferase subfamily 4-like N-terminal domain-containing protein</fullName>
    </recommendedName>
</protein>
<feature type="domain" description="Glycosyl transferase family 1" evidence="1">
    <location>
        <begin position="193"/>
        <end position="361"/>
    </location>
</feature>
<dbReference type="InterPro" id="IPR001296">
    <property type="entry name" value="Glyco_trans_1"/>
</dbReference>
<dbReference type="Pfam" id="PF00534">
    <property type="entry name" value="Glycos_transf_1"/>
    <property type="match status" value="1"/>
</dbReference>
<dbReference type="Proteomes" id="UP000001096">
    <property type="component" value="Unassembled WGS sequence"/>
</dbReference>
<dbReference type="PANTHER" id="PTHR12526">
    <property type="entry name" value="GLYCOSYLTRANSFERASE"/>
    <property type="match status" value="1"/>
</dbReference>
<accession>K8P1A7</accession>
<dbReference type="Pfam" id="PF13439">
    <property type="entry name" value="Glyco_transf_4"/>
    <property type="match status" value="1"/>
</dbReference>
<dbReference type="GO" id="GO:0016757">
    <property type="term" value="F:glycosyltransferase activity"/>
    <property type="evidence" value="ECO:0007669"/>
    <property type="project" value="InterPro"/>
</dbReference>
<evidence type="ECO:0000259" key="2">
    <source>
        <dbReference type="Pfam" id="PF13439"/>
    </source>
</evidence>
<keyword evidence="4" id="KW-1185">Reference proteome</keyword>